<dbReference type="PANTHER" id="PTHR31637">
    <property type="entry name" value="2,3-BISPHOSPHOGLYCERATE-INDEPENDENT PHOSPHOGLYCERATE MUTASE"/>
    <property type="match status" value="1"/>
</dbReference>
<dbReference type="NCBIfam" id="TIGR01307">
    <property type="entry name" value="pgm_bpd_ind"/>
    <property type="match status" value="1"/>
</dbReference>
<comment type="similarity">
    <text evidence="5">Belongs to the BPG-independent phosphoglycerate mutase family.</text>
</comment>
<feature type="binding site" evidence="12">
    <location>
        <position position="357"/>
    </location>
    <ligand>
        <name>substrate</name>
    </ligand>
</feature>
<dbReference type="SUPFAM" id="SSF64158">
    <property type="entry name" value="2,3-Bisphosphoglycerate-independent phosphoglycerate mutase, substrate-binding domain"/>
    <property type="match status" value="1"/>
</dbReference>
<feature type="binding site" evidence="13">
    <location>
        <position position="423"/>
    </location>
    <ligand>
        <name>Mn(2+)</name>
        <dbReference type="ChEBI" id="CHEBI:29035"/>
        <label>1</label>
    </ligand>
</feature>
<evidence type="ECO:0000313" key="16">
    <source>
        <dbReference type="EMBL" id="PPK73311.1"/>
    </source>
</evidence>
<feature type="binding site" evidence="12">
    <location>
        <begin position="166"/>
        <end position="167"/>
    </location>
    <ligand>
        <name>substrate</name>
    </ligand>
</feature>
<feature type="binding site" evidence="13">
    <location>
        <position position="464"/>
    </location>
    <ligand>
        <name>Mn(2+)</name>
        <dbReference type="ChEBI" id="CHEBI:29035"/>
        <label>2</label>
    </ligand>
</feature>
<dbReference type="InterPro" id="IPR017850">
    <property type="entry name" value="Alkaline_phosphatase_core_sf"/>
</dbReference>
<dbReference type="EC" id="5.4.2.12" evidence="10"/>
<dbReference type="PIRSF" id="PIRSF001492">
    <property type="entry name" value="IPGAM"/>
    <property type="match status" value="1"/>
</dbReference>
<comment type="function">
    <text evidence="3">Catalyzes the interconversion of 2-phosphoglycerate and 3-phosphoglycerate.</text>
</comment>
<evidence type="ECO:0000256" key="3">
    <source>
        <dbReference type="ARBA" id="ARBA00002315"/>
    </source>
</evidence>
<dbReference type="OrthoDB" id="9800863at2"/>
<dbReference type="GO" id="GO:0006007">
    <property type="term" value="P:glucose catabolic process"/>
    <property type="evidence" value="ECO:0007669"/>
    <property type="project" value="InterPro"/>
</dbReference>
<dbReference type="InterPro" id="IPR006124">
    <property type="entry name" value="Metalloenzyme"/>
</dbReference>
<dbReference type="RefSeq" id="WP_104422566.1">
    <property type="nucleotide sequence ID" value="NZ_PTIY01000002.1"/>
</dbReference>
<comment type="catalytic activity">
    <reaction evidence="1">
        <text>(2R)-2-phosphoglycerate = (2R)-3-phosphoglycerate</text>
        <dbReference type="Rhea" id="RHEA:15901"/>
        <dbReference type="ChEBI" id="CHEBI:58272"/>
        <dbReference type="ChEBI" id="CHEBI:58289"/>
        <dbReference type="EC" id="5.4.2.12"/>
    </reaction>
</comment>
<feature type="active site" description="Phosphoserine intermediate" evidence="11">
    <location>
        <position position="74"/>
    </location>
</feature>
<feature type="binding site" evidence="13">
    <location>
        <position position="465"/>
    </location>
    <ligand>
        <name>Mn(2+)</name>
        <dbReference type="ChEBI" id="CHEBI:29035"/>
        <label>2</label>
    </ligand>
</feature>
<evidence type="ECO:0000256" key="12">
    <source>
        <dbReference type="PIRSR" id="PIRSR001492-2"/>
    </source>
</evidence>
<feature type="domain" description="Metalloenzyme" evidence="14">
    <location>
        <begin position="16"/>
        <end position="537"/>
    </location>
</feature>
<evidence type="ECO:0000256" key="4">
    <source>
        <dbReference type="ARBA" id="ARBA00004798"/>
    </source>
</evidence>
<dbReference type="InterPro" id="IPR005995">
    <property type="entry name" value="Pgm_bpd_ind"/>
</dbReference>
<evidence type="ECO:0000256" key="13">
    <source>
        <dbReference type="PIRSR" id="PIRSR001492-3"/>
    </source>
</evidence>
<evidence type="ECO:0000256" key="7">
    <source>
        <dbReference type="ARBA" id="ARBA00023152"/>
    </source>
</evidence>
<keyword evidence="17" id="KW-1185">Reference proteome</keyword>
<dbReference type="GO" id="GO:0030145">
    <property type="term" value="F:manganese ion binding"/>
    <property type="evidence" value="ECO:0007669"/>
    <property type="project" value="InterPro"/>
</dbReference>
<dbReference type="InterPro" id="IPR036646">
    <property type="entry name" value="PGAM_B_sf"/>
</dbReference>
<dbReference type="InterPro" id="IPR011258">
    <property type="entry name" value="BPG-indep_PGM_N"/>
</dbReference>
<evidence type="ECO:0000256" key="11">
    <source>
        <dbReference type="PIRSR" id="PIRSR001492-1"/>
    </source>
</evidence>
<comment type="cofactor">
    <cofactor evidence="2">
        <name>Mn(2+)</name>
        <dbReference type="ChEBI" id="CHEBI:29035"/>
    </cofactor>
</comment>
<evidence type="ECO:0000256" key="6">
    <source>
        <dbReference type="ARBA" id="ARBA00022723"/>
    </source>
</evidence>
<accession>A0A2S6H7A4</accession>
<feature type="domain" description="BPG-independent PGAM N-terminal" evidence="15">
    <location>
        <begin position="95"/>
        <end position="318"/>
    </location>
</feature>
<evidence type="ECO:0000256" key="10">
    <source>
        <dbReference type="NCBIfam" id="TIGR01307"/>
    </source>
</evidence>
<feature type="binding site" evidence="13">
    <location>
        <position position="74"/>
    </location>
    <ligand>
        <name>Mn(2+)</name>
        <dbReference type="ChEBI" id="CHEBI:29035"/>
        <label>2</label>
    </ligand>
</feature>
<dbReference type="EMBL" id="PTIY01000002">
    <property type="protein sequence ID" value="PPK73311.1"/>
    <property type="molecule type" value="Genomic_DNA"/>
</dbReference>
<dbReference type="Gene3D" id="3.40.1450.10">
    <property type="entry name" value="BPG-independent phosphoglycerate mutase, domain B"/>
    <property type="match status" value="1"/>
</dbReference>
<organism evidence="16 17">
    <name type="scientific">Methylobacter tundripaludum</name>
    <dbReference type="NCBI Taxonomy" id="173365"/>
    <lineage>
        <taxon>Bacteria</taxon>
        <taxon>Pseudomonadati</taxon>
        <taxon>Pseudomonadota</taxon>
        <taxon>Gammaproteobacteria</taxon>
        <taxon>Methylococcales</taxon>
        <taxon>Methylococcaceae</taxon>
        <taxon>Methylobacter</taxon>
    </lineage>
</organism>
<feature type="binding site" evidence="12">
    <location>
        <position position="210"/>
    </location>
    <ligand>
        <name>substrate</name>
    </ligand>
</feature>
<dbReference type="Gene3D" id="3.40.720.10">
    <property type="entry name" value="Alkaline Phosphatase, subunit A"/>
    <property type="match status" value="1"/>
</dbReference>
<dbReference type="GO" id="GO:0005737">
    <property type="term" value="C:cytoplasm"/>
    <property type="evidence" value="ECO:0007669"/>
    <property type="project" value="InterPro"/>
</dbReference>
<evidence type="ECO:0000256" key="9">
    <source>
        <dbReference type="ARBA" id="ARBA00023235"/>
    </source>
</evidence>
<protein>
    <recommendedName>
        <fullName evidence="10">2,3-bisphosphoglycerate-independent phosphoglycerate mutase</fullName>
        <ecNumber evidence="10">5.4.2.12</ecNumber>
    </recommendedName>
</protein>
<comment type="pathway">
    <text evidence="4">Carbohydrate degradation; glycolysis; pyruvate from D-glyceraldehyde 3-phosphate: step 3/5.</text>
</comment>
<keyword evidence="8 13" id="KW-0464">Manganese</keyword>
<dbReference type="Pfam" id="PF06415">
    <property type="entry name" value="iPGM_N"/>
    <property type="match status" value="1"/>
</dbReference>
<dbReference type="Proteomes" id="UP000238071">
    <property type="component" value="Unassembled WGS sequence"/>
</dbReference>
<gene>
    <name evidence="16" type="ORF">B0F88_102293</name>
</gene>
<proteinExistence type="inferred from homology"/>
<feature type="binding site" evidence="12">
    <location>
        <position position="203"/>
    </location>
    <ligand>
        <name>substrate</name>
    </ligand>
</feature>
<evidence type="ECO:0000259" key="15">
    <source>
        <dbReference type="Pfam" id="PF06415"/>
    </source>
</evidence>
<comment type="caution">
    <text evidence="16">The sequence shown here is derived from an EMBL/GenBank/DDBJ whole genome shotgun (WGS) entry which is preliminary data.</text>
</comment>
<evidence type="ECO:0000313" key="17">
    <source>
        <dbReference type="Proteomes" id="UP000238071"/>
    </source>
</evidence>
<feature type="binding site" evidence="13">
    <location>
        <position position="427"/>
    </location>
    <ligand>
        <name>Mn(2+)</name>
        <dbReference type="ChEBI" id="CHEBI:29035"/>
        <label>1</label>
    </ligand>
</feature>
<dbReference type="GO" id="GO:0004619">
    <property type="term" value="F:phosphoglycerate mutase activity"/>
    <property type="evidence" value="ECO:0007669"/>
    <property type="project" value="UniProtKB-UniRule"/>
</dbReference>
<feature type="binding site" evidence="13">
    <location>
        <position position="23"/>
    </location>
    <ligand>
        <name>Mn(2+)</name>
        <dbReference type="ChEBI" id="CHEBI:29035"/>
        <label>2</label>
    </ligand>
</feature>
<keyword evidence="7" id="KW-0324">Glycolysis</keyword>
<dbReference type="UniPathway" id="UPA00109">
    <property type="reaction ID" value="UER00186"/>
</dbReference>
<reference evidence="16 17" key="1">
    <citation type="submission" date="2018-02" db="EMBL/GenBank/DDBJ databases">
        <title>Subsurface microbial communities from deep shales in Ohio and West Virginia, USA.</title>
        <authorList>
            <person name="Wrighton K."/>
        </authorList>
    </citation>
    <scope>NUCLEOTIDE SEQUENCE [LARGE SCALE GENOMIC DNA]</scope>
    <source>
        <strain evidence="16 17">OWC-G53F</strain>
    </source>
</reference>
<dbReference type="FunFam" id="3.40.1450.10:FF:000002">
    <property type="entry name" value="2,3-bisphosphoglycerate-independent phosphoglycerate mutase"/>
    <property type="match status" value="1"/>
</dbReference>
<evidence type="ECO:0000256" key="8">
    <source>
        <dbReference type="ARBA" id="ARBA00023211"/>
    </source>
</evidence>
<dbReference type="SUPFAM" id="SSF53649">
    <property type="entry name" value="Alkaline phosphatase-like"/>
    <property type="match status" value="1"/>
</dbReference>
<evidence type="ECO:0000259" key="14">
    <source>
        <dbReference type="Pfam" id="PF01676"/>
    </source>
</evidence>
<dbReference type="GO" id="GO:0006096">
    <property type="term" value="P:glycolytic process"/>
    <property type="evidence" value="ECO:0007669"/>
    <property type="project" value="UniProtKB-UniRule"/>
</dbReference>
<evidence type="ECO:0000256" key="2">
    <source>
        <dbReference type="ARBA" id="ARBA00001936"/>
    </source>
</evidence>
<keyword evidence="9" id="KW-0413">Isomerase</keyword>
<feature type="binding site" evidence="12">
    <location>
        <begin position="282"/>
        <end position="285"/>
    </location>
    <ligand>
        <name>substrate</name>
    </ligand>
</feature>
<feature type="binding site" evidence="13">
    <location>
        <position position="495"/>
    </location>
    <ligand>
        <name>Mn(2+)</name>
        <dbReference type="ChEBI" id="CHEBI:29035"/>
        <label>1</label>
    </ligand>
</feature>
<name>A0A2S6H7A4_9GAMM</name>
<evidence type="ECO:0000256" key="5">
    <source>
        <dbReference type="ARBA" id="ARBA00008819"/>
    </source>
</evidence>
<feature type="binding site" evidence="12">
    <location>
        <position position="136"/>
    </location>
    <ligand>
        <name>substrate</name>
    </ligand>
</feature>
<dbReference type="CDD" id="cd16010">
    <property type="entry name" value="iPGM"/>
    <property type="match status" value="1"/>
</dbReference>
<keyword evidence="6 13" id="KW-0479">Metal-binding</keyword>
<dbReference type="Pfam" id="PF01676">
    <property type="entry name" value="Metalloenzyme"/>
    <property type="match status" value="1"/>
</dbReference>
<sequence>MIELKKSKNFAGSEGPVVLVIMDGIGIGKNPESDFVKQAKTPNLTWLHENALYTELRAHGVAVGLPDDGDMGNSEVGHNAIGCGRIFEQGAALVGKAIASGAMYADGSVWQELVSNVNHKASTLHFIGLFSDGNVHSNLNHLESMLRKAKEQGVKKARIHALIDGRDVPPTSALDYVERFDAFLKEINADGTVDYCVASGGGRMNITMDRYDANWDMVKRGWATHVKAEGRTFASMKEAVETFRVENPGILDQDLPAFVIERDRAPVGPIVDGDSVIFFNFRGDRSLEITKAFEADELKEFDRGPKPDVLYAGMMQYDGDLGVPARYLVTPPAIDRTMSEYLSNAGVKQLAISETQKYGHMTYFFNGNNSGKFPTETWKEIPSDVCPFEDAPRMKADEITDVVVQAIESGEYKFIRLNFPNGDMVGHTGVVNAVKLAVEAVDENVGRIMEALKKANGIMVCTADHGNADDMCELDKKTGALVLDEQGRCKPKTAHSLNPVPGIVYDPSGAANARLADVPEAGIANLAATCITLLGFEPPEDYAASLVKVG</sequence>
<dbReference type="PANTHER" id="PTHR31637:SF0">
    <property type="entry name" value="2,3-BISPHOSPHOGLYCERATE-INDEPENDENT PHOSPHOGLYCERATE MUTASE"/>
    <property type="match status" value="1"/>
</dbReference>
<evidence type="ECO:0000256" key="1">
    <source>
        <dbReference type="ARBA" id="ARBA00000370"/>
    </source>
</evidence>
<dbReference type="AlphaFoldDB" id="A0A2S6H7A4"/>